<evidence type="ECO:0000256" key="1">
    <source>
        <dbReference type="SAM" id="MobiDB-lite"/>
    </source>
</evidence>
<organism evidence="2">
    <name type="scientific">marine sediment metagenome</name>
    <dbReference type="NCBI Taxonomy" id="412755"/>
    <lineage>
        <taxon>unclassified sequences</taxon>
        <taxon>metagenomes</taxon>
        <taxon>ecological metagenomes</taxon>
    </lineage>
</organism>
<gene>
    <name evidence="2" type="ORF">S06H3_00130</name>
</gene>
<feature type="region of interest" description="Disordered" evidence="1">
    <location>
        <begin position="1"/>
        <end position="20"/>
    </location>
</feature>
<protein>
    <submittedName>
        <fullName evidence="2">Uncharacterized protein</fullName>
    </submittedName>
</protein>
<accession>X1JCJ4</accession>
<name>X1JCJ4_9ZZZZ</name>
<proteinExistence type="predicted"/>
<reference evidence="2" key="1">
    <citation type="journal article" date="2014" name="Front. Microbiol.">
        <title>High frequency of phylogenetically diverse reductive dehalogenase-homologous genes in deep subseafloor sedimentary metagenomes.</title>
        <authorList>
            <person name="Kawai M."/>
            <person name="Futagami T."/>
            <person name="Toyoda A."/>
            <person name="Takaki Y."/>
            <person name="Nishi S."/>
            <person name="Hori S."/>
            <person name="Arai W."/>
            <person name="Tsubouchi T."/>
            <person name="Morono Y."/>
            <person name="Uchiyama I."/>
            <person name="Ito T."/>
            <person name="Fujiyama A."/>
            <person name="Inagaki F."/>
            <person name="Takami H."/>
        </authorList>
    </citation>
    <scope>NUCLEOTIDE SEQUENCE</scope>
    <source>
        <strain evidence="2">Expedition CK06-06</strain>
    </source>
</reference>
<dbReference type="AlphaFoldDB" id="X1JCJ4"/>
<evidence type="ECO:0000313" key="2">
    <source>
        <dbReference type="EMBL" id="GAH91707.1"/>
    </source>
</evidence>
<comment type="caution">
    <text evidence="2">The sequence shown here is derived from an EMBL/GenBank/DDBJ whole genome shotgun (WGS) entry which is preliminary data.</text>
</comment>
<sequence length="136" mass="15254">MTKQGLAEELTGSDRKSGRNGSRSILGIAYDYGKHGLDSDKALILEYFAAMHRSRQLTWSKGFRKLYLPPEQSDIELAQDKDDPQAELICRIPGPVWDEMIRRNPSMPYALLEVAEKSGGLAVAEFLQAFFDSHPP</sequence>
<dbReference type="EMBL" id="BARV01000019">
    <property type="protein sequence ID" value="GAH91707.1"/>
    <property type="molecule type" value="Genomic_DNA"/>
</dbReference>